<protein>
    <recommendedName>
        <fullName evidence="3">Zinc-ribbon 15 domain-containing protein</fullName>
    </recommendedName>
</protein>
<dbReference type="PANTHER" id="PTHR33320:SF32">
    <property type="entry name" value="METHIONYL-TRNA SYNTHETASE"/>
    <property type="match status" value="1"/>
</dbReference>
<dbReference type="PANTHER" id="PTHR33320">
    <property type="entry name" value="METHIONYL-TRNA SYNTHETASE"/>
    <property type="match status" value="1"/>
</dbReference>
<name>A0A061GIJ7_THECC</name>
<accession>A0A061GIJ7</accession>
<sequence>MRGCEEKKAVVSHRIVSSRTQTMQRICGVFVCAKDKKVRYGQPQPGACPYCGGTVQALNIKTQWKFFFLPLFFWKKRKSSCSTCESRCGKVVAAAKACWTFLLVVARSVTLGDALFKNVSSHFRWLILQTTPSFPFLQLEHVLSLLLVLLSSGNHLWNILCNVDIQNCQEKQNAKALSSDTGTSKCQSMQQ</sequence>
<organism evidence="1 2">
    <name type="scientific">Theobroma cacao</name>
    <name type="common">Cacao</name>
    <name type="synonym">Cocoa</name>
    <dbReference type="NCBI Taxonomy" id="3641"/>
    <lineage>
        <taxon>Eukaryota</taxon>
        <taxon>Viridiplantae</taxon>
        <taxon>Streptophyta</taxon>
        <taxon>Embryophyta</taxon>
        <taxon>Tracheophyta</taxon>
        <taxon>Spermatophyta</taxon>
        <taxon>Magnoliopsida</taxon>
        <taxon>eudicotyledons</taxon>
        <taxon>Gunneridae</taxon>
        <taxon>Pentapetalae</taxon>
        <taxon>rosids</taxon>
        <taxon>malvids</taxon>
        <taxon>Malvales</taxon>
        <taxon>Malvaceae</taxon>
        <taxon>Byttnerioideae</taxon>
        <taxon>Theobroma</taxon>
    </lineage>
</organism>
<dbReference type="Proteomes" id="UP000026915">
    <property type="component" value="Chromosome 9"/>
</dbReference>
<dbReference type="EMBL" id="CM001887">
    <property type="protein sequence ID" value="EOY29223.1"/>
    <property type="molecule type" value="Genomic_DNA"/>
</dbReference>
<keyword evidence="2" id="KW-1185">Reference proteome</keyword>
<evidence type="ECO:0008006" key="3">
    <source>
        <dbReference type="Google" id="ProtNLM"/>
    </source>
</evidence>
<evidence type="ECO:0000313" key="2">
    <source>
        <dbReference type="Proteomes" id="UP000026915"/>
    </source>
</evidence>
<proteinExistence type="predicted"/>
<dbReference type="Gramene" id="EOY29223">
    <property type="protein sequence ID" value="EOY29223"/>
    <property type="gene ID" value="TCM_036824"/>
</dbReference>
<gene>
    <name evidence="1" type="ORF">TCM_036824</name>
</gene>
<evidence type="ECO:0000313" key="1">
    <source>
        <dbReference type="EMBL" id="EOY29223.1"/>
    </source>
</evidence>
<reference evidence="1 2" key="1">
    <citation type="journal article" date="2013" name="Genome Biol.">
        <title>The genome sequence of the most widely cultivated cacao type and its use to identify candidate genes regulating pod color.</title>
        <authorList>
            <person name="Motamayor J.C."/>
            <person name="Mockaitis K."/>
            <person name="Schmutz J."/>
            <person name="Haiminen N."/>
            <person name="Iii D.L."/>
            <person name="Cornejo O."/>
            <person name="Findley S.D."/>
            <person name="Zheng P."/>
            <person name="Utro F."/>
            <person name="Royaert S."/>
            <person name="Saski C."/>
            <person name="Jenkins J."/>
            <person name="Podicheti R."/>
            <person name="Zhao M."/>
            <person name="Scheffler B.E."/>
            <person name="Stack J.C."/>
            <person name="Feltus F.A."/>
            <person name="Mustiga G.M."/>
            <person name="Amores F."/>
            <person name="Phillips W."/>
            <person name="Marelli J.P."/>
            <person name="May G.D."/>
            <person name="Shapiro H."/>
            <person name="Ma J."/>
            <person name="Bustamante C.D."/>
            <person name="Schnell R.J."/>
            <person name="Main D."/>
            <person name="Gilbert D."/>
            <person name="Parida L."/>
            <person name="Kuhn D.N."/>
        </authorList>
    </citation>
    <scope>NUCLEOTIDE SEQUENCE [LARGE SCALE GENOMIC DNA]</scope>
    <source>
        <strain evidence="2">cv. Matina 1-6</strain>
    </source>
</reference>
<dbReference type="InParanoid" id="A0A061GIJ7"/>
<dbReference type="HOGENOM" id="CLU_1423825_0_0_1"/>
<dbReference type="AlphaFoldDB" id="A0A061GIJ7"/>